<keyword evidence="1" id="KW-0812">Transmembrane</keyword>
<name>A0AAV9FY13_9PEZI</name>
<evidence type="ECO:0000256" key="1">
    <source>
        <dbReference type="SAM" id="Phobius"/>
    </source>
</evidence>
<accession>A0AAV9FY13</accession>
<evidence type="ECO:0000313" key="2">
    <source>
        <dbReference type="EMBL" id="KAK4442151.1"/>
    </source>
</evidence>
<feature type="transmembrane region" description="Helical" evidence="1">
    <location>
        <begin position="20"/>
        <end position="40"/>
    </location>
</feature>
<evidence type="ECO:0000313" key="3">
    <source>
        <dbReference type="Proteomes" id="UP001321760"/>
    </source>
</evidence>
<dbReference type="Proteomes" id="UP001321760">
    <property type="component" value="Unassembled WGS sequence"/>
</dbReference>
<gene>
    <name evidence="2" type="ORF">QBC34DRAFT_431843</name>
</gene>
<keyword evidence="3" id="KW-1185">Reference proteome</keyword>
<dbReference type="EMBL" id="MU866029">
    <property type="protein sequence ID" value="KAK4442151.1"/>
    <property type="molecule type" value="Genomic_DNA"/>
</dbReference>
<proteinExistence type="predicted"/>
<keyword evidence="1" id="KW-1133">Transmembrane helix</keyword>
<sequence>MSFFNFEPSPDEYLVSSHIWIYIGLTIPLTALVVFGWWWWERVRERKLRLEEAKLEESIEETEKNIFPEMGTTGPETDWPKVGLVDKRKDISSDRPMNAVWQKDSHPMVAHRHNCHATAT</sequence>
<dbReference type="AlphaFoldDB" id="A0AAV9FY13"/>
<comment type="caution">
    <text evidence="2">The sequence shown here is derived from an EMBL/GenBank/DDBJ whole genome shotgun (WGS) entry which is preliminary data.</text>
</comment>
<keyword evidence="1" id="KW-0472">Membrane</keyword>
<organism evidence="2 3">
    <name type="scientific">Podospora aff. communis PSN243</name>
    <dbReference type="NCBI Taxonomy" id="3040156"/>
    <lineage>
        <taxon>Eukaryota</taxon>
        <taxon>Fungi</taxon>
        <taxon>Dikarya</taxon>
        <taxon>Ascomycota</taxon>
        <taxon>Pezizomycotina</taxon>
        <taxon>Sordariomycetes</taxon>
        <taxon>Sordariomycetidae</taxon>
        <taxon>Sordariales</taxon>
        <taxon>Podosporaceae</taxon>
        <taxon>Podospora</taxon>
    </lineage>
</organism>
<reference evidence="2" key="2">
    <citation type="submission" date="2023-05" db="EMBL/GenBank/DDBJ databases">
        <authorList>
            <consortium name="Lawrence Berkeley National Laboratory"/>
            <person name="Steindorff A."/>
            <person name="Hensen N."/>
            <person name="Bonometti L."/>
            <person name="Westerberg I."/>
            <person name="Brannstrom I.O."/>
            <person name="Guillou S."/>
            <person name="Cros-Aarteil S."/>
            <person name="Calhoun S."/>
            <person name="Haridas S."/>
            <person name="Kuo A."/>
            <person name="Mondo S."/>
            <person name="Pangilinan J."/>
            <person name="Riley R."/>
            <person name="Labutti K."/>
            <person name="Andreopoulos B."/>
            <person name="Lipzen A."/>
            <person name="Chen C."/>
            <person name="Yanf M."/>
            <person name="Daum C."/>
            <person name="Ng V."/>
            <person name="Clum A."/>
            <person name="Ohm R."/>
            <person name="Martin F."/>
            <person name="Silar P."/>
            <person name="Natvig D."/>
            <person name="Lalanne C."/>
            <person name="Gautier V."/>
            <person name="Ament-Velasquez S.L."/>
            <person name="Kruys A."/>
            <person name="Hutchinson M.I."/>
            <person name="Powell A.J."/>
            <person name="Barry K."/>
            <person name="Miller A.N."/>
            <person name="Grigoriev I.V."/>
            <person name="Debuchy R."/>
            <person name="Gladieux P."/>
            <person name="Thoren M.H."/>
            <person name="Johannesson H."/>
        </authorList>
    </citation>
    <scope>NUCLEOTIDE SEQUENCE</scope>
    <source>
        <strain evidence="2">PSN243</strain>
    </source>
</reference>
<protein>
    <submittedName>
        <fullName evidence="2">Uncharacterized protein</fullName>
    </submittedName>
</protein>
<reference evidence="2" key="1">
    <citation type="journal article" date="2023" name="Mol. Phylogenet. Evol.">
        <title>Genome-scale phylogeny and comparative genomics of the fungal order Sordariales.</title>
        <authorList>
            <person name="Hensen N."/>
            <person name="Bonometti L."/>
            <person name="Westerberg I."/>
            <person name="Brannstrom I.O."/>
            <person name="Guillou S."/>
            <person name="Cros-Aarteil S."/>
            <person name="Calhoun S."/>
            <person name="Haridas S."/>
            <person name="Kuo A."/>
            <person name="Mondo S."/>
            <person name="Pangilinan J."/>
            <person name="Riley R."/>
            <person name="LaButti K."/>
            <person name="Andreopoulos B."/>
            <person name="Lipzen A."/>
            <person name="Chen C."/>
            <person name="Yan M."/>
            <person name="Daum C."/>
            <person name="Ng V."/>
            <person name="Clum A."/>
            <person name="Steindorff A."/>
            <person name="Ohm R.A."/>
            <person name="Martin F."/>
            <person name="Silar P."/>
            <person name="Natvig D.O."/>
            <person name="Lalanne C."/>
            <person name="Gautier V."/>
            <person name="Ament-Velasquez S.L."/>
            <person name="Kruys A."/>
            <person name="Hutchinson M.I."/>
            <person name="Powell A.J."/>
            <person name="Barry K."/>
            <person name="Miller A.N."/>
            <person name="Grigoriev I.V."/>
            <person name="Debuchy R."/>
            <person name="Gladieux P."/>
            <person name="Hiltunen Thoren M."/>
            <person name="Johannesson H."/>
        </authorList>
    </citation>
    <scope>NUCLEOTIDE SEQUENCE</scope>
    <source>
        <strain evidence="2">PSN243</strain>
    </source>
</reference>